<comment type="caution">
    <text evidence="11">The sequence shown here is derived from an EMBL/GenBank/DDBJ whole genome shotgun (WGS) entry which is preliminary data.</text>
</comment>
<dbReference type="InterPro" id="IPR036249">
    <property type="entry name" value="Thioredoxin-like_sf"/>
</dbReference>
<feature type="compositionally biased region" description="Low complexity" evidence="8">
    <location>
        <begin position="106"/>
        <end position="122"/>
    </location>
</feature>
<evidence type="ECO:0000256" key="7">
    <source>
        <dbReference type="RuleBase" id="RU364038"/>
    </source>
</evidence>
<dbReference type="Pfam" id="PF10411">
    <property type="entry name" value="DsbC_N"/>
    <property type="match status" value="1"/>
</dbReference>
<name>A0A3N0V8L5_9GAMM</name>
<dbReference type="SUPFAM" id="SSF54423">
    <property type="entry name" value="DsbC/DsbG N-terminal domain-like"/>
    <property type="match status" value="1"/>
</dbReference>
<dbReference type="CDD" id="cd03020">
    <property type="entry name" value="DsbA_DsbC_DsbG"/>
    <property type="match status" value="1"/>
</dbReference>
<reference evidence="11 12" key="1">
    <citation type="submission" date="2018-10" db="EMBL/GenBank/DDBJ databases">
        <authorList>
            <person name="Chen W.-M."/>
        </authorList>
    </citation>
    <scope>NUCLEOTIDE SEQUENCE [LARGE SCALE GENOMIC DNA]</scope>
    <source>
        <strain evidence="11 12">THS-13</strain>
    </source>
</reference>
<dbReference type="Gene3D" id="3.40.30.10">
    <property type="entry name" value="Glutaredoxin"/>
    <property type="match status" value="1"/>
</dbReference>
<evidence type="ECO:0000256" key="4">
    <source>
        <dbReference type="ARBA" id="ARBA00022764"/>
    </source>
</evidence>
<dbReference type="SUPFAM" id="SSF52833">
    <property type="entry name" value="Thioredoxin-like"/>
    <property type="match status" value="1"/>
</dbReference>
<dbReference type="GO" id="GO:0042597">
    <property type="term" value="C:periplasmic space"/>
    <property type="evidence" value="ECO:0007669"/>
    <property type="project" value="UniProtKB-SubCell"/>
</dbReference>
<dbReference type="Proteomes" id="UP000282106">
    <property type="component" value="Unassembled WGS sequence"/>
</dbReference>
<dbReference type="InterPro" id="IPR009094">
    <property type="entry name" value="DiS-bond_isomerase_DsbC/G_N_sf"/>
</dbReference>
<keyword evidence="6 7" id="KW-0676">Redox-active center</keyword>
<dbReference type="PANTHER" id="PTHR35272">
    <property type="entry name" value="THIOL:DISULFIDE INTERCHANGE PROTEIN DSBC-RELATED"/>
    <property type="match status" value="1"/>
</dbReference>
<keyword evidence="3 7" id="KW-0732">Signal</keyword>
<evidence type="ECO:0000256" key="5">
    <source>
        <dbReference type="ARBA" id="ARBA00023157"/>
    </source>
</evidence>
<feature type="region of interest" description="Disordered" evidence="8">
    <location>
        <begin position="98"/>
        <end position="123"/>
    </location>
</feature>
<accession>A0A3N0V8L5</accession>
<protein>
    <recommendedName>
        <fullName evidence="7">Thiol:disulfide interchange protein</fullName>
    </recommendedName>
</protein>
<dbReference type="InterPro" id="IPR018950">
    <property type="entry name" value="DiS-bond_isomerase_DsbC/G_N"/>
</dbReference>
<sequence>MDGRAGGNSELSSRAMDGDDEPGPERADARPWMAEITTKAAGRQPSGSTDREPTPSGFVILSPLRFSRDLAMLLFRPGRLALICASISLAATTASCAPPMPEPGSPQAQPPAKTEAAPPTAAVKQETPDAAELRARLTKAMPDLVLDSVHPAAIPGLYEVRRGSMFGYVSADGKYLISGDLVNLETGEELTENSRRQLRLDALAQHGSESIEFFPPKGQLQNVVTVFTDVDCGYCRKLHSEIASYNDLGIGIRYMFYPRSGPGSESFKQAESVWCSMDRKGALTKAKQGVHLPAAPEGCKTPVLAEYTLGGELGLRGTPMMVLPNGEVVNGYVPADRLAQRLAEISLPAAAKSAP</sequence>
<feature type="domain" description="Disulphide bond isomerase DsbC/G N-terminal" evidence="9">
    <location>
        <begin position="126"/>
        <end position="192"/>
    </location>
</feature>
<evidence type="ECO:0000256" key="8">
    <source>
        <dbReference type="SAM" id="MobiDB-lite"/>
    </source>
</evidence>
<keyword evidence="5" id="KW-1015">Disulfide bond</keyword>
<proteinExistence type="inferred from homology"/>
<evidence type="ECO:0000256" key="6">
    <source>
        <dbReference type="ARBA" id="ARBA00023284"/>
    </source>
</evidence>
<comment type="subcellular location">
    <subcellularLocation>
        <location evidence="1 7">Periplasm</location>
    </subcellularLocation>
</comment>
<evidence type="ECO:0000256" key="1">
    <source>
        <dbReference type="ARBA" id="ARBA00004418"/>
    </source>
</evidence>
<dbReference type="Pfam" id="PF13098">
    <property type="entry name" value="Thioredoxin_2"/>
    <property type="match status" value="1"/>
</dbReference>
<dbReference type="InParanoid" id="A0A3N0V8L5"/>
<gene>
    <name evidence="11" type="ORF">ED208_12080</name>
</gene>
<keyword evidence="4 7" id="KW-0574">Periplasm</keyword>
<dbReference type="AlphaFoldDB" id="A0A3N0V8L5"/>
<dbReference type="InterPro" id="IPR012336">
    <property type="entry name" value="Thioredoxin-like_fold"/>
</dbReference>
<evidence type="ECO:0000256" key="2">
    <source>
        <dbReference type="ARBA" id="ARBA00009813"/>
    </source>
</evidence>
<evidence type="ECO:0000259" key="9">
    <source>
        <dbReference type="Pfam" id="PF10411"/>
    </source>
</evidence>
<comment type="similarity">
    <text evidence="2 7">Belongs to the thioredoxin family. DsbC subfamily.</text>
</comment>
<dbReference type="InterPro" id="IPR051470">
    <property type="entry name" value="Thiol:disulfide_interchange"/>
</dbReference>
<keyword evidence="12" id="KW-1185">Reference proteome</keyword>
<dbReference type="FunCoup" id="A0A3N0V8L5">
    <property type="interactions" value="103"/>
</dbReference>
<dbReference type="EMBL" id="RJVO01000005">
    <property type="protein sequence ID" value="ROH89140.1"/>
    <property type="molecule type" value="Genomic_DNA"/>
</dbReference>
<feature type="domain" description="Thioredoxin-like fold" evidence="10">
    <location>
        <begin position="218"/>
        <end position="342"/>
    </location>
</feature>
<dbReference type="InterPro" id="IPR033954">
    <property type="entry name" value="DiS-bond_Isoase_DsbC/G"/>
</dbReference>
<evidence type="ECO:0000313" key="12">
    <source>
        <dbReference type="Proteomes" id="UP000282106"/>
    </source>
</evidence>
<dbReference type="PANTHER" id="PTHR35272:SF3">
    <property type="entry name" value="THIOL:DISULFIDE INTERCHANGE PROTEIN DSBC"/>
    <property type="match status" value="1"/>
</dbReference>
<evidence type="ECO:0000259" key="10">
    <source>
        <dbReference type="Pfam" id="PF13098"/>
    </source>
</evidence>
<feature type="region of interest" description="Disordered" evidence="8">
    <location>
        <begin position="1"/>
        <end position="58"/>
    </location>
</feature>
<dbReference type="Gene3D" id="3.10.450.70">
    <property type="entry name" value="Disulphide bond isomerase, DsbC/G, N-terminal"/>
    <property type="match status" value="1"/>
</dbReference>
<evidence type="ECO:0000256" key="3">
    <source>
        <dbReference type="ARBA" id="ARBA00022729"/>
    </source>
</evidence>
<organism evidence="11 12">
    <name type="scientific">Stagnimonas aquatica</name>
    <dbReference type="NCBI Taxonomy" id="2689987"/>
    <lineage>
        <taxon>Bacteria</taxon>
        <taxon>Pseudomonadati</taxon>
        <taxon>Pseudomonadota</taxon>
        <taxon>Gammaproteobacteria</taxon>
        <taxon>Nevskiales</taxon>
        <taxon>Nevskiaceae</taxon>
        <taxon>Stagnimonas</taxon>
    </lineage>
</organism>
<comment type="function">
    <text evidence="7">Required for disulfide bond formation in some periplasmic proteins. Acts by transferring its disulfide bond to other proteins and is reduced in the process.</text>
</comment>
<evidence type="ECO:0000313" key="11">
    <source>
        <dbReference type="EMBL" id="ROH89140.1"/>
    </source>
</evidence>